<evidence type="ECO:0000259" key="1">
    <source>
        <dbReference type="Pfam" id="PF12680"/>
    </source>
</evidence>
<dbReference type="InterPro" id="IPR037401">
    <property type="entry name" value="SnoaL-like"/>
</dbReference>
<accession>A0ABW8M3X2</accession>
<proteinExistence type="predicted"/>
<dbReference type="EMBL" id="JBJDQH010000034">
    <property type="protein sequence ID" value="MFK4272879.1"/>
    <property type="molecule type" value="Genomic_DNA"/>
</dbReference>
<gene>
    <name evidence="2" type="ORF">ACI2L5_49665</name>
</gene>
<dbReference type="InterPro" id="IPR032710">
    <property type="entry name" value="NTF2-like_dom_sf"/>
</dbReference>
<sequence>MSQDLKDKAVTYLRALENREWKAARALCAETTTVWHNDGKGEQSIEENIAGMEGQIESIESMRYDILRQLSQPGEVLQQHVVHVATTSGMRGEVHAAVYFGFDDTGQIKRIEEYANFIPVGDQDS</sequence>
<dbReference type="Proteomes" id="UP001620295">
    <property type="component" value="Unassembled WGS sequence"/>
</dbReference>
<dbReference type="Gene3D" id="3.10.450.50">
    <property type="match status" value="1"/>
</dbReference>
<dbReference type="Pfam" id="PF12680">
    <property type="entry name" value="SnoaL_2"/>
    <property type="match status" value="1"/>
</dbReference>
<organism evidence="2 3">
    <name type="scientific">Streptomyces milbemycinicus</name>
    <dbReference type="NCBI Taxonomy" id="476552"/>
    <lineage>
        <taxon>Bacteria</taxon>
        <taxon>Bacillati</taxon>
        <taxon>Actinomycetota</taxon>
        <taxon>Actinomycetes</taxon>
        <taxon>Kitasatosporales</taxon>
        <taxon>Streptomycetaceae</taxon>
        <taxon>Streptomyces</taxon>
    </lineage>
</organism>
<evidence type="ECO:0000313" key="3">
    <source>
        <dbReference type="Proteomes" id="UP001620295"/>
    </source>
</evidence>
<dbReference type="RefSeq" id="WP_358709099.1">
    <property type="nucleotide sequence ID" value="NZ_JBFACG010000079.1"/>
</dbReference>
<name>A0ABW8M3X2_9ACTN</name>
<evidence type="ECO:0000313" key="2">
    <source>
        <dbReference type="EMBL" id="MFK4272879.1"/>
    </source>
</evidence>
<feature type="domain" description="SnoaL-like" evidence="1">
    <location>
        <begin position="11"/>
        <end position="110"/>
    </location>
</feature>
<dbReference type="SUPFAM" id="SSF54427">
    <property type="entry name" value="NTF2-like"/>
    <property type="match status" value="1"/>
</dbReference>
<comment type="caution">
    <text evidence="2">The sequence shown here is derived from an EMBL/GenBank/DDBJ whole genome shotgun (WGS) entry which is preliminary data.</text>
</comment>
<keyword evidence="3" id="KW-1185">Reference proteome</keyword>
<reference evidence="2 3" key="1">
    <citation type="submission" date="2024-11" db="EMBL/GenBank/DDBJ databases">
        <title>The Natural Products Discovery Center: Release of the First 8490 Sequenced Strains for Exploring Actinobacteria Biosynthetic Diversity.</title>
        <authorList>
            <person name="Kalkreuter E."/>
            <person name="Kautsar S.A."/>
            <person name="Yang D."/>
            <person name="Bader C.D."/>
            <person name="Teijaro C.N."/>
            <person name="Fluegel L."/>
            <person name="Davis C.M."/>
            <person name="Simpson J.R."/>
            <person name="Lauterbach L."/>
            <person name="Steele A.D."/>
            <person name="Gui C."/>
            <person name="Meng S."/>
            <person name="Li G."/>
            <person name="Viehrig K."/>
            <person name="Ye F."/>
            <person name="Su P."/>
            <person name="Kiefer A.F."/>
            <person name="Nichols A."/>
            <person name="Cepeda A.J."/>
            <person name="Yan W."/>
            <person name="Fan B."/>
            <person name="Jiang Y."/>
            <person name="Adhikari A."/>
            <person name="Zheng C.-J."/>
            <person name="Schuster L."/>
            <person name="Cowan T.M."/>
            <person name="Smanski M.J."/>
            <person name="Chevrette M.G."/>
            <person name="De Carvalho L.P.S."/>
            <person name="Shen B."/>
        </authorList>
    </citation>
    <scope>NUCLEOTIDE SEQUENCE [LARGE SCALE GENOMIC DNA]</scope>
    <source>
        <strain evidence="2 3">NPDC020863</strain>
    </source>
</reference>
<protein>
    <submittedName>
        <fullName evidence="2">Nuclear transport factor 2 family protein</fullName>
    </submittedName>
</protein>